<dbReference type="InterPro" id="IPR003591">
    <property type="entry name" value="Leu-rich_rpt_typical-subtyp"/>
</dbReference>
<dbReference type="InterPro" id="IPR001611">
    <property type="entry name" value="Leu-rich_rpt"/>
</dbReference>
<dbReference type="PROSITE" id="PS51450">
    <property type="entry name" value="LRR"/>
    <property type="match status" value="3"/>
</dbReference>
<evidence type="ECO:0000313" key="5">
    <source>
        <dbReference type="Proteomes" id="UP000005225"/>
    </source>
</evidence>
<evidence type="ECO:0000256" key="3">
    <source>
        <dbReference type="SAM" id="MobiDB-lite"/>
    </source>
</evidence>
<dbReference type="EMBL" id="AAQR03113324">
    <property type="status" value="NOT_ANNOTATED_CDS"/>
    <property type="molecule type" value="Genomic_DNA"/>
</dbReference>
<evidence type="ECO:0000256" key="1">
    <source>
        <dbReference type="ARBA" id="ARBA00022614"/>
    </source>
</evidence>
<dbReference type="AlphaFoldDB" id="H0XUD7"/>
<organism evidence="4 5">
    <name type="scientific">Otolemur garnettii</name>
    <name type="common">Small-eared galago</name>
    <name type="synonym">Garnett's greater bushbaby</name>
    <dbReference type="NCBI Taxonomy" id="30611"/>
    <lineage>
        <taxon>Eukaryota</taxon>
        <taxon>Metazoa</taxon>
        <taxon>Chordata</taxon>
        <taxon>Craniata</taxon>
        <taxon>Vertebrata</taxon>
        <taxon>Euteleostomi</taxon>
        <taxon>Mammalia</taxon>
        <taxon>Eutheria</taxon>
        <taxon>Euarchontoglires</taxon>
        <taxon>Primates</taxon>
        <taxon>Strepsirrhini</taxon>
        <taxon>Lorisiformes</taxon>
        <taxon>Galagidae</taxon>
        <taxon>Otolemur</taxon>
    </lineage>
</organism>
<dbReference type="HOGENOM" id="CLU_016612_0_0_1"/>
<feature type="region of interest" description="Disordered" evidence="3">
    <location>
        <begin position="621"/>
        <end position="735"/>
    </location>
</feature>
<dbReference type="SUPFAM" id="SSF52058">
    <property type="entry name" value="L domain-like"/>
    <property type="match status" value="1"/>
</dbReference>
<dbReference type="PANTHER" id="PTHR24366:SF170">
    <property type="entry name" value="RE50361P"/>
    <property type="match status" value="1"/>
</dbReference>
<reference evidence="4" key="3">
    <citation type="submission" date="2025-09" db="UniProtKB">
        <authorList>
            <consortium name="Ensembl"/>
        </authorList>
    </citation>
    <scope>IDENTIFICATION</scope>
</reference>
<dbReference type="Pfam" id="PF13855">
    <property type="entry name" value="LRR_8"/>
    <property type="match status" value="1"/>
</dbReference>
<name>H0XUD7_OTOGA</name>
<dbReference type="SMART" id="SM00369">
    <property type="entry name" value="LRR_TYP"/>
    <property type="match status" value="5"/>
</dbReference>
<proteinExistence type="predicted"/>
<dbReference type="GeneTree" id="ENSGT00390000014817"/>
<dbReference type="InterPro" id="IPR032675">
    <property type="entry name" value="LRR_dom_sf"/>
</dbReference>
<feature type="region of interest" description="Disordered" evidence="3">
    <location>
        <begin position="829"/>
        <end position="860"/>
    </location>
</feature>
<dbReference type="EMBL" id="AAQR03113323">
    <property type="status" value="NOT_ANNOTATED_CDS"/>
    <property type="molecule type" value="Genomic_DNA"/>
</dbReference>
<feature type="compositionally biased region" description="Polar residues" evidence="3">
    <location>
        <begin position="559"/>
        <end position="575"/>
    </location>
</feature>
<protein>
    <submittedName>
        <fullName evidence="4">Leucine rich repeat containing 66</fullName>
    </submittedName>
</protein>
<feature type="region of interest" description="Disordered" evidence="3">
    <location>
        <begin position="452"/>
        <end position="509"/>
    </location>
</feature>
<keyword evidence="2" id="KW-0677">Repeat</keyword>
<feature type="compositionally biased region" description="Polar residues" evidence="3">
    <location>
        <begin position="717"/>
        <end position="729"/>
    </location>
</feature>
<dbReference type="EMBL" id="AAQR03113325">
    <property type="status" value="NOT_ANNOTATED_CDS"/>
    <property type="molecule type" value="Genomic_DNA"/>
</dbReference>
<dbReference type="Gene3D" id="3.80.10.10">
    <property type="entry name" value="Ribonuclease Inhibitor"/>
    <property type="match status" value="1"/>
</dbReference>
<evidence type="ECO:0000313" key="4">
    <source>
        <dbReference type="Ensembl" id="ENSOGAP00000019729.1"/>
    </source>
</evidence>
<dbReference type="STRING" id="30611.ENSOGAP00000019729"/>
<dbReference type="InParanoid" id="H0XUD7"/>
<feature type="compositionally biased region" description="Polar residues" evidence="3">
    <location>
        <begin position="851"/>
        <end position="860"/>
    </location>
</feature>
<dbReference type="OMA" id="LWDSQME"/>
<feature type="region of interest" description="Disordered" evidence="3">
    <location>
        <begin position="289"/>
        <end position="358"/>
    </location>
</feature>
<dbReference type="Ensembl" id="ENSOGAT00000034645.1">
    <property type="protein sequence ID" value="ENSOGAP00000019729.1"/>
    <property type="gene ID" value="ENSOGAG00000025206.1"/>
</dbReference>
<dbReference type="Pfam" id="PF00560">
    <property type="entry name" value="LRR_1"/>
    <property type="match status" value="1"/>
</dbReference>
<dbReference type="eggNOG" id="KOG0619">
    <property type="taxonomic scope" value="Eukaryota"/>
</dbReference>
<dbReference type="PANTHER" id="PTHR24366">
    <property type="entry name" value="IG(IMMUNOGLOBULIN) AND LRR(LEUCINE RICH REPEAT) DOMAINS"/>
    <property type="match status" value="1"/>
</dbReference>
<feature type="compositionally biased region" description="Gly residues" evidence="3">
    <location>
        <begin position="479"/>
        <end position="492"/>
    </location>
</feature>
<reference evidence="4" key="2">
    <citation type="submission" date="2025-08" db="UniProtKB">
        <authorList>
            <consortium name="Ensembl"/>
        </authorList>
    </citation>
    <scope>IDENTIFICATION</scope>
</reference>
<keyword evidence="5" id="KW-1185">Reference proteome</keyword>
<reference evidence="5" key="1">
    <citation type="submission" date="2011-03" db="EMBL/GenBank/DDBJ databases">
        <title>Version 3 of the genome sequence of Otolemur garnettii (Bushbaby).</title>
        <authorList>
            <consortium name="The Broad Institute Genome Sequencing Platform"/>
            <person name="Di Palma F."/>
            <person name="Johnson J."/>
            <person name="Lander E.S."/>
            <person name="Lindblad-Toh K."/>
            <person name="Jaffe D.B."/>
            <person name="Gnerre S."/>
            <person name="MacCallum I."/>
            <person name="Przybylski D."/>
            <person name="Ribeiro F.J."/>
            <person name="Burton J.N."/>
            <person name="Walker B.J."/>
            <person name="Sharpe T."/>
            <person name="Hall G."/>
        </authorList>
    </citation>
    <scope>NUCLEOTIDE SEQUENCE [LARGE SCALE GENOMIC DNA]</scope>
</reference>
<evidence type="ECO:0000256" key="2">
    <source>
        <dbReference type="ARBA" id="ARBA00022737"/>
    </source>
</evidence>
<keyword evidence="1" id="KW-0433">Leucine-rich repeat</keyword>
<accession>H0XUD7</accession>
<feature type="region of interest" description="Disordered" evidence="3">
    <location>
        <begin position="559"/>
        <end position="587"/>
    </location>
</feature>
<dbReference type="Proteomes" id="UP000005225">
    <property type="component" value="Unassembled WGS sequence"/>
</dbReference>
<sequence>METLCCGVITIVIGLHCTGVRTHPSSRSSVLLHPECQWSEYLPTNCSFTRKHEMPVDTSQTAATLEISLNFFRVLLQSHKKKEWKIKHLDLSNNLISKITLSPLAYLHTLEMLNLSNNAIHSISLHLPRPKSSWMKRHKSSVETGLPFLKVLILQRNKLSDTPKGLWKLKSLQSLDLSFNGITQIGFSDFHKCLQLESLYLKGNKIFKLHPGAFKDLKKLQIVDLSNNALTAIPPMMTMALELPHLEVDLADNPWHCDNSMAAFQKVISESWRENWNVICNKSIGNEVADPGAPGSPIPGEPRTRRSSSAWSTAGTPGGRGHLRVPTPGQQAPGSAGVGEERSPRPGRRRRARDAPGEEGARGDLALAVCLSVFVTFLVAFCLGAFARPYVDTLWHQRCRRRGPGSDLAYCNAGFSDYNAAAGAAPLPETRPCQAAGGPHLYDSPAWSPGAAALPGGTLRGRGAEPGSCHPSGTRAPAGSGGDKALPGGGEAGSLPRPHPSPGDDGAALAAWGHIPRHDIQGEPPAGVSPVACTPLTVPDSGPNDIDFHLPLSTAVTASRSKMLTQTQAQRTGQSRRGRDTEQSPWESAAWHMGLSKKTQASAVSLGSPRQWSLKEAKAEGELPAYPRAPTHSAPGHRDPSAFPPRWDTNLDVTPAYEEPVQKSAPSDTQHELESDCDSDEGSLFTLSSGSSEGATNTAEEEAAGQDSCRATEALQDESSGTGRDNVTSLEGPKDSVTFQNIVGKYKNQEDQFEKPLSSGPDAALCKTHLENVPIINEFEDPLPLPQALGNSPVRDETLDMYVCDYDELLQSKAAEWRCSLRDLEFANVDTEPQTAPPAPDSPADPSQSTCYGRNSNICT</sequence>